<dbReference type="Proteomes" id="UP000236728">
    <property type="component" value="Unassembled WGS sequence"/>
</dbReference>
<proteinExistence type="predicted"/>
<keyword evidence="2" id="KW-1185">Reference proteome</keyword>
<gene>
    <name evidence="1" type="ORF">SAMN05421819_1066</name>
</gene>
<evidence type="ECO:0000313" key="1">
    <source>
        <dbReference type="EMBL" id="SEF75493.1"/>
    </source>
</evidence>
<dbReference type="OrthoDB" id="123012at2"/>
<name>A0A1H5UK94_9BACT</name>
<protein>
    <submittedName>
        <fullName evidence="1">Uncharacterized protein</fullName>
    </submittedName>
</protein>
<evidence type="ECO:0000313" key="2">
    <source>
        <dbReference type="Proteomes" id="UP000236728"/>
    </source>
</evidence>
<accession>A0A1H5UK94</accession>
<organism evidence="1 2">
    <name type="scientific">Bryocella elongata</name>
    <dbReference type="NCBI Taxonomy" id="863522"/>
    <lineage>
        <taxon>Bacteria</taxon>
        <taxon>Pseudomonadati</taxon>
        <taxon>Acidobacteriota</taxon>
        <taxon>Terriglobia</taxon>
        <taxon>Terriglobales</taxon>
        <taxon>Acidobacteriaceae</taxon>
        <taxon>Bryocella</taxon>
    </lineage>
</organism>
<dbReference type="EMBL" id="FNVA01000001">
    <property type="protein sequence ID" value="SEF75493.1"/>
    <property type="molecule type" value="Genomic_DNA"/>
</dbReference>
<reference evidence="1 2" key="1">
    <citation type="submission" date="2016-10" db="EMBL/GenBank/DDBJ databases">
        <authorList>
            <person name="de Groot N.N."/>
        </authorList>
    </citation>
    <scope>NUCLEOTIDE SEQUENCE [LARGE SCALE GENOMIC DNA]</scope>
    <source>
        <strain evidence="1 2">DSM 22489</strain>
    </source>
</reference>
<dbReference type="AlphaFoldDB" id="A0A1H5UK94"/>
<sequence>MTCVKCDSQALSSFPADARLYLNGSRTISAPPMNPSPKITVCLNCGHAEFTVPASWLASGWLRPLPAPVYHSLDANSREDVHAA</sequence>
<dbReference type="RefSeq" id="WP_103931896.1">
    <property type="nucleotide sequence ID" value="NZ_FNVA01000001.1"/>
</dbReference>